<evidence type="ECO:0000256" key="5">
    <source>
        <dbReference type="ARBA" id="ARBA00022989"/>
    </source>
</evidence>
<comment type="catalytic activity">
    <reaction evidence="8">
        <text>fluoride(in) = fluoride(out)</text>
        <dbReference type="Rhea" id="RHEA:76159"/>
        <dbReference type="ChEBI" id="CHEBI:17051"/>
    </reaction>
    <physiologicalReaction direction="left-to-right" evidence="8">
        <dbReference type="Rhea" id="RHEA:76160"/>
    </physiologicalReaction>
</comment>
<dbReference type="GO" id="GO:0005886">
    <property type="term" value="C:plasma membrane"/>
    <property type="evidence" value="ECO:0007669"/>
    <property type="project" value="UniProtKB-SubCell"/>
</dbReference>
<feature type="region of interest" description="Disordered" evidence="9">
    <location>
        <begin position="1"/>
        <end position="149"/>
    </location>
</feature>
<dbReference type="GO" id="GO:1903425">
    <property type="term" value="F:fluoride transmembrane transporter activity"/>
    <property type="evidence" value="ECO:0007669"/>
    <property type="project" value="TreeGrafter"/>
</dbReference>
<evidence type="ECO:0000256" key="8">
    <source>
        <dbReference type="ARBA" id="ARBA00035585"/>
    </source>
</evidence>
<dbReference type="Proteomes" id="UP000244855">
    <property type="component" value="Unassembled WGS sequence"/>
</dbReference>
<dbReference type="Pfam" id="PF02537">
    <property type="entry name" value="CRCB"/>
    <property type="match status" value="2"/>
</dbReference>
<dbReference type="InterPro" id="IPR003691">
    <property type="entry name" value="FluC"/>
</dbReference>
<dbReference type="OrthoDB" id="409792at2759"/>
<feature type="transmembrane region" description="Helical" evidence="10">
    <location>
        <begin position="405"/>
        <end position="423"/>
    </location>
</feature>
<sequence length="540" mass="59458">MADADDASGTKRDSHYNQQRSSLRSERSAQTPPRPRSRPQSRPQSHPVDAPILTQDSRGHSPSPAPDVPRIPSQRQSSAKSQRGSRAGPETRRGSSNTRGRKIDDMFPPPDDSWLNRFSNALEPHRSASKETRQSRTQRSSHRSYLGGMYGRRTMGSTMDITALPNLAEQSGIPGKDAYSSVLTDLYTVSYLIFFSIWGTLARIGLQALTFYPDTPVTISVLWANVAGTFIMGFLTENQQLFRAEWEGGRPEIIDQTAKATHNKVKKTIPLYIGLATGFCGSFTSFSSFMRDIFLAFVNDLPTPTAPGGHLHRNGGYSFMAGVAVILLTLSLSYAAFRVGTHFSDLIEPYTPTIPFRLTRYTLDPLVVFLAWTSWLGAVFLAIWPPDRPYGPASRGSWDNETWRGQAIFACVFAPLGCLLRHYLSSLLNPLAPSFPLGTFVVNIFGTAVIGMAYDLQHVPIRWFGVGGGRVGCQVLQGLMDGFCGALTTVSTWISELNGMRRKQAYFYGFSSVSVGVLLLVIIMGSVRWTIGWSAVACVT</sequence>
<evidence type="ECO:0000313" key="12">
    <source>
        <dbReference type="Proteomes" id="UP000244855"/>
    </source>
</evidence>
<proteinExistence type="inferred from homology"/>
<feature type="transmembrane region" description="Helical" evidence="10">
    <location>
        <begin position="269"/>
        <end position="297"/>
    </location>
</feature>
<evidence type="ECO:0008006" key="13">
    <source>
        <dbReference type="Google" id="ProtNLM"/>
    </source>
</evidence>
<feature type="transmembrane region" description="Helical" evidence="10">
    <location>
        <begin position="217"/>
        <end position="235"/>
    </location>
</feature>
<feature type="transmembrane region" description="Helical" evidence="10">
    <location>
        <begin position="317"/>
        <end position="337"/>
    </location>
</feature>
<evidence type="ECO:0000256" key="10">
    <source>
        <dbReference type="SAM" id="Phobius"/>
    </source>
</evidence>
<keyword evidence="4 10" id="KW-0812">Transmembrane</keyword>
<feature type="compositionally biased region" description="Polar residues" evidence="9">
    <location>
        <begin position="73"/>
        <end position="84"/>
    </location>
</feature>
<evidence type="ECO:0000256" key="1">
    <source>
        <dbReference type="ARBA" id="ARBA00002598"/>
    </source>
</evidence>
<comment type="subcellular location">
    <subcellularLocation>
        <location evidence="2">Cell membrane</location>
        <topology evidence="2">Multi-pass membrane protein</topology>
    </subcellularLocation>
</comment>
<dbReference type="AlphaFoldDB" id="A0A2V1DT55"/>
<dbReference type="STRING" id="97972.A0A2V1DT55"/>
<feature type="transmembrane region" description="Helical" evidence="10">
    <location>
        <begin position="366"/>
        <end position="385"/>
    </location>
</feature>
<comment type="function">
    <text evidence="1">Fluoride channel required for the rapid expulsion of cytoplasmic fluoride.</text>
</comment>
<evidence type="ECO:0000256" key="4">
    <source>
        <dbReference type="ARBA" id="ARBA00022692"/>
    </source>
</evidence>
<feature type="transmembrane region" description="Helical" evidence="10">
    <location>
        <begin position="474"/>
        <end position="494"/>
    </location>
</feature>
<feature type="transmembrane region" description="Helical" evidence="10">
    <location>
        <begin position="186"/>
        <end position="205"/>
    </location>
</feature>
<name>A0A2V1DT55_9PLEO</name>
<feature type="compositionally biased region" description="Basic and acidic residues" evidence="9">
    <location>
        <begin position="123"/>
        <end position="134"/>
    </location>
</feature>
<evidence type="ECO:0000313" key="11">
    <source>
        <dbReference type="EMBL" id="PVI01453.1"/>
    </source>
</evidence>
<feature type="transmembrane region" description="Helical" evidence="10">
    <location>
        <begin position="506"/>
        <end position="527"/>
    </location>
</feature>
<accession>A0A2V1DT55</accession>
<evidence type="ECO:0000256" key="6">
    <source>
        <dbReference type="ARBA" id="ARBA00023136"/>
    </source>
</evidence>
<gene>
    <name evidence="11" type="ORF">DM02DRAFT_591115</name>
</gene>
<dbReference type="EMBL" id="KZ805357">
    <property type="protein sequence ID" value="PVI01453.1"/>
    <property type="molecule type" value="Genomic_DNA"/>
</dbReference>
<keyword evidence="5 10" id="KW-1133">Transmembrane helix</keyword>
<dbReference type="PANTHER" id="PTHR28259">
    <property type="entry name" value="FLUORIDE EXPORT PROTEIN 1-RELATED"/>
    <property type="match status" value="1"/>
</dbReference>
<comment type="similarity">
    <text evidence="7">Belongs to the fluoride channel Fluc/FEX (TC 1.A.43) family.</text>
</comment>
<keyword evidence="6 10" id="KW-0472">Membrane</keyword>
<evidence type="ECO:0000256" key="7">
    <source>
        <dbReference type="ARBA" id="ARBA00035120"/>
    </source>
</evidence>
<evidence type="ECO:0000256" key="3">
    <source>
        <dbReference type="ARBA" id="ARBA00022475"/>
    </source>
</evidence>
<evidence type="ECO:0000256" key="9">
    <source>
        <dbReference type="SAM" id="MobiDB-lite"/>
    </source>
</evidence>
<feature type="transmembrane region" description="Helical" evidence="10">
    <location>
        <begin position="435"/>
        <end position="454"/>
    </location>
</feature>
<reference evidence="11 12" key="1">
    <citation type="journal article" date="2018" name="Sci. Rep.">
        <title>Comparative genomics provides insights into the lifestyle and reveals functional heterogeneity of dark septate endophytic fungi.</title>
        <authorList>
            <person name="Knapp D.G."/>
            <person name="Nemeth J.B."/>
            <person name="Barry K."/>
            <person name="Hainaut M."/>
            <person name="Henrissat B."/>
            <person name="Johnson J."/>
            <person name="Kuo A."/>
            <person name="Lim J.H.P."/>
            <person name="Lipzen A."/>
            <person name="Nolan M."/>
            <person name="Ohm R.A."/>
            <person name="Tamas L."/>
            <person name="Grigoriev I.V."/>
            <person name="Spatafora J.W."/>
            <person name="Nagy L.G."/>
            <person name="Kovacs G.M."/>
        </authorList>
    </citation>
    <scope>NUCLEOTIDE SEQUENCE [LARGE SCALE GENOMIC DNA]</scope>
    <source>
        <strain evidence="11 12">DSE2036</strain>
    </source>
</reference>
<organism evidence="11 12">
    <name type="scientific">Periconia macrospinosa</name>
    <dbReference type="NCBI Taxonomy" id="97972"/>
    <lineage>
        <taxon>Eukaryota</taxon>
        <taxon>Fungi</taxon>
        <taxon>Dikarya</taxon>
        <taxon>Ascomycota</taxon>
        <taxon>Pezizomycotina</taxon>
        <taxon>Dothideomycetes</taxon>
        <taxon>Pleosporomycetidae</taxon>
        <taxon>Pleosporales</taxon>
        <taxon>Massarineae</taxon>
        <taxon>Periconiaceae</taxon>
        <taxon>Periconia</taxon>
    </lineage>
</organism>
<keyword evidence="12" id="KW-1185">Reference proteome</keyword>
<evidence type="ECO:0000256" key="2">
    <source>
        <dbReference type="ARBA" id="ARBA00004651"/>
    </source>
</evidence>
<dbReference type="PANTHER" id="PTHR28259:SF1">
    <property type="entry name" value="FLUORIDE EXPORT PROTEIN 1-RELATED"/>
    <property type="match status" value="1"/>
</dbReference>
<protein>
    <recommendedName>
        <fullName evidence="13">Chromosome condensation protein-like protein</fullName>
    </recommendedName>
</protein>
<keyword evidence="3" id="KW-1003">Cell membrane</keyword>